<keyword evidence="6 10" id="KW-0547">Nucleotide-binding</keyword>
<feature type="domain" description="Cytidyltransferase-like" evidence="11">
    <location>
        <begin position="6"/>
        <end position="177"/>
    </location>
</feature>
<proteinExistence type="inferred from homology"/>
<dbReference type="NCBIfam" id="NF000840">
    <property type="entry name" value="PRK00071.1-3"/>
    <property type="match status" value="1"/>
</dbReference>
<dbReference type="EC" id="2.7.7.18" evidence="10"/>
<keyword evidence="3 10" id="KW-0662">Pyridine nucleotide biosynthesis</keyword>
<evidence type="ECO:0000256" key="7">
    <source>
        <dbReference type="ARBA" id="ARBA00022840"/>
    </source>
</evidence>
<dbReference type="EMBL" id="BIFT01000001">
    <property type="protein sequence ID" value="GCE27829.1"/>
    <property type="molecule type" value="Genomic_DNA"/>
</dbReference>
<dbReference type="UniPathway" id="UPA00253">
    <property type="reaction ID" value="UER00332"/>
</dbReference>
<dbReference type="GO" id="GO:0009435">
    <property type="term" value="P:NAD+ biosynthetic process"/>
    <property type="evidence" value="ECO:0007669"/>
    <property type="project" value="UniProtKB-UniRule"/>
</dbReference>
<dbReference type="Proteomes" id="UP000287171">
    <property type="component" value="Unassembled WGS sequence"/>
</dbReference>
<reference evidence="13" key="1">
    <citation type="submission" date="2018-12" db="EMBL/GenBank/DDBJ databases">
        <title>Tengunoibacter tsumagoiensis gen. nov., sp. nov., Dictyobacter kobayashii sp. nov., D. alpinus sp. nov., and D. joshuensis sp. nov. and description of Dictyobacteraceae fam. nov. within the order Ktedonobacterales isolated from Tengu-no-mugimeshi.</title>
        <authorList>
            <person name="Wang C.M."/>
            <person name="Zheng Y."/>
            <person name="Sakai Y."/>
            <person name="Toyoda A."/>
            <person name="Minakuchi Y."/>
            <person name="Abe K."/>
            <person name="Yokota A."/>
            <person name="Yabe S."/>
        </authorList>
    </citation>
    <scope>NUCLEOTIDE SEQUENCE [LARGE SCALE GENOMIC DNA]</scope>
    <source>
        <strain evidence="13">Uno16</strain>
    </source>
</reference>
<dbReference type="GO" id="GO:0005524">
    <property type="term" value="F:ATP binding"/>
    <property type="evidence" value="ECO:0007669"/>
    <property type="project" value="UniProtKB-KW"/>
</dbReference>
<dbReference type="SUPFAM" id="SSF52374">
    <property type="entry name" value="Nucleotidylyl transferase"/>
    <property type="match status" value="1"/>
</dbReference>
<evidence type="ECO:0000256" key="9">
    <source>
        <dbReference type="ARBA" id="ARBA00048721"/>
    </source>
</evidence>
<dbReference type="InterPro" id="IPR004821">
    <property type="entry name" value="Cyt_trans-like"/>
</dbReference>
<dbReference type="InterPro" id="IPR014729">
    <property type="entry name" value="Rossmann-like_a/b/a_fold"/>
</dbReference>
<evidence type="ECO:0000256" key="6">
    <source>
        <dbReference type="ARBA" id="ARBA00022741"/>
    </source>
</evidence>
<dbReference type="PANTHER" id="PTHR39321">
    <property type="entry name" value="NICOTINATE-NUCLEOTIDE ADENYLYLTRANSFERASE-RELATED"/>
    <property type="match status" value="1"/>
</dbReference>
<name>A0A402B932_9CHLR</name>
<dbReference type="NCBIfam" id="TIGR00482">
    <property type="entry name" value="nicotinate (nicotinamide) nucleotide adenylyltransferase"/>
    <property type="match status" value="1"/>
</dbReference>
<evidence type="ECO:0000256" key="8">
    <source>
        <dbReference type="ARBA" id="ARBA00023027"/>
    </source>
</evidence>
<evidence type="ECO:0000256" key="5">
    <source>
        <dbReference type="ARBA" id="ARBA00022695"/>
    </source>
</evidence>
<dbReference type="Gene3D" id="3.40.50.620">
    <property type="entry name" value="HUPs"/>
    <property type="match status" value="1"/>
</dbReference>
<evidence type="ECO:0000256" key="3">
    <source>
        <dbReference type="ARBA" id="ARBA00022642"/>
    </source>
</evidence>
<dbReference type="OrthoDB" id="5295945at2"/>
<dbReference type="InterPro" id="IPR005248">
    <property type="entry name" value="NadD/NMNAT"/>
</dbReference>
<comment type="similarity">
    <text evidence="10">Belongs to the NadD family.</text>
</comment>
<comment type="caution">
    <text evidence="12">The sequence shown here is derived from an EMBL/GenBank/DDBJ whole genome shotgun (WGS) entry which is preliminary data.</text>
</comment>
<gene>
    <name evidence="10 12" type="primary">nadD</name>
    <name evidence="12" type="ORF">KDA_33130</name>
</gene>
<dbReference type="PANTHER" id="PTHR39321:SF3">
    <property type="entry name" value="PHOSPHOPANTETHEINE ADENYLYLTRANSFERASE"/>
    <property type="match status" value="1"/>
</dbReference>
<dbReference type="CDD" id="cd02165">
    <property type="entry name" value="NMNAT"/>
    <property type="match status" value="1"/>
</dbReference>
<evidence type="ECO:0000313" key="13">
    <source>
        <dbReference type="Proteomes" id="UP000287171"/>
    </source>
</evidence>
<evidence type="ECO:0000256" key="4">
    <source>
        <dbReference type="ARBA" id="ARBA00022679"/>
    </source>
</evidence>
<keyword evidence="7 10" id="KW-0067">ATP-binding</keyword>
<dbReference type="HAMAP" id="MF_00244">
    <property type="entry name" value="NaMN_adenylyltr"/>
    <property type="match status" value="1"/>
</dbReference>
<evidence type="ECO:0000259" key="11">
    <source>
        <dbReference type="Pfam" id="PF01467"/>
    </source>
</evidence>
<dbReference type="RefSeq" id="WP_126628114.1">
    <property type="nucleotide sequence ID" value="NZ_BIFT01000001.1"/>
</dbReference>
<dbReference type="AlphaFoldDB" id="A0A402B932"/>
<organism evidence="12 13">
    <name type="scientific">Dictyobacter alpinus</name>
    <dbReference type="NCBI Taxonomy" id="2014873"/>
    <lineage>
        <taxon>Bacteria</taxon>
        <taxon>Bacillati</taxon>
        <taxon>Chloroflexota</taxon>
        <taxon>Ktedonobacteria</taxon>
        <taxon>Ktedonobacterales</taxon>
        <taxon>Dictyobacteraceae</taxon>
        <taxon>Dictyobacter</taxon>
    </lineage>
</organism>
<evidence type="ECO:0000256" key="2">
    <source>
        <dbReference type="ARBA" id="ARBA00005019"/>
    </source>
</evidence>
<sequence>MRSIGLMGGTFDPIHIAHLIMAEEVRAALNLSEMVFIPAAEPPHKAGRHKAAPHHRLAMVELAIASNPHFSISLVELDRPGPSYLVDTLRLLRKEWGTDVELSFVIGWDSLEDFPDWYQPAEILAQLKRLVVVRRPGYEENPAYDQQLEARLPGLQQKVCQIPFPQLDISSTDIRRRIAEHRPIKYQVPEAVEEYILTHNLYQTVTESQ</sequence>
<keyword evidence="8 10" id="KW-0520">NAD</keyword>
<keyword evidence="4 10" id="KW-0808">Transferase</keyword>
<keyword evidence="5 10" id="KW-0548">Nucleotidyltransferase</keyword>
<comment type="function">
    <text evidence="1 10">Catalyzes the reversible adenylation of nicotinate mononucleotide (NaMN) to nicotinic acid adenine dinucleotide (NaAD).</text>
</comment>
<dbReference type="GO" id="GO:0004515">
    <property type="term" value="F:nicotinate-nucleotide adenylyltransferase activity"/>
    <property type="evidence" value="ECO:0007669"/>
    <property type="project" value="UniProtKB-UniRule"/>
</dbReference>
<comment type="pathway">
    <text evidence="2 10">Cofactor biosynthesis; NAD(+) biosynthesis; deamido-NAD(+) from nicotinate D-ribonucleotide: step 1/1.</text>
</comment>
<accession>A0A402B932</accession>
<keyword evidence="13" id="KW-1185">Reference proteome</keyword>
<evidence type="ECO:0000256" key="1">
    <source>
        <dbReference type="ARBA" id="ARBA00002324"/>
    </source>
</evidence>
<dbReference type="NCBIfam" id="TIGR00125">
    <property type="entry name" value="cyt_tran_rel"/>
    <property type="match status" value="1"/>
</dbReference>
<evidence type="ECO:0000313" key="12">
    <source>
        <dbReference type="EMBL" id="GCE27829.1"/>
    </source>
</evidence>
<protein>
    <recommendedName>
        <fullName evidence="10">Probable nicotinate-nucleotide adenylyltransferase</fullName>
        <ecNumber evidence="10">2.7.7.18</ecNumber>
    </recommendedName>
    <alternativeName>
        <fullName evidence="10">Deamido-NAD(+) diphosphorylase</fullName>
    </alternativeName>
    <alternativeName>
        <fullName evidence="10">Deamido-NAD(+) pyrophosphorylase</fullName>
    </alternativeName>
    <alternativeName>
        <fullName evidence="10">Nicotinate mononucleotide adenylyltransferase</fullName>
        <shortName evidence="10">NaMN adenylyltransferase</shortName>
    </alternativeName>
</protein>
<evidence type="ECO:0000256" key="10">
    <source>
        <dbReference type="HAMAP-Rule" id="MF_00244"/>
    </source>
</evidence>
<dbReference type="Pfam" id="PF01467">
    <property type="entry name" value="CTP_transf_like"/>
    <property type="match status" value="1"/>
</dbReference>
<comment type="catalytic activity">
    <reaction evidence="9 10">
        <text>nicotinate beta-D-ribonucleotide + ATP + H(+) = deamido-NAD(+) + diphosphate</text>
        <dbReference type="Rhea" id="RHEA:22860"/>
        <dbReference type="ChEBI" id="CHEBI:15378"/>
        <dbReference type="ChEBI" id="CHEBI:30616"/>
        <dbReference type="ChEBI" id="CHEBI:33019"/>
        <dbReference type="ChEBI" id="CHEBI:57502"/>
        <dbReference type="ChEBI" id="CHEBI:58437"/>
        <dbReference type="EC" id="2.7.7.18"/>
    </reaction>
</comment>